<accession>A0A0A2WFH1</accession>
<sequence>MPHTLHHPDPRTVEVRYTGVVGYAERTLAVEHTAREAHARQADRLLIDFTSCATIEEDKAHRADYIARTITLFTMKNARVALVGVPAEFAWPAELACEIRHIPARTFDTREDALEWLALDRVELDAPDVV</sequence>
<proteinExistence type="predicted"/>
<name>A0A0A2WFH1_9GAMM</name>
<gene>
    <name evidence="1" type="ORF">LF41_523</name>
</gene>
<evidence type="ECO:0000313" key="2">
    <source>
        <dbReference type="Proteomes" id="UP000030518"/>
    </source>
</evidence>
<dbReference type="STRING" id="1300345.LF41_523"/>
<reference evidence="1 2" key="1">
    <citation type="submission" date="2014-09" db="EMBL/GenBank/DDBJ databases">
        <title>Genome sequences of Lysobacter dokdonensis DS-58.</title>
        <authorList>
            <person name="Kim J.F."/>
            <person name="Kwak M.-J."/>
        </authorList>
    </citation>
    <scope>NUCLEOTIDE SEQUENCE [LARGE SCALE GENOMIC DNA]</scope>
    <source>
        <strain evidence="1 2">DS-58</strain>
    </source>
</reference>
<dbReference type="Gene3D" id="3.30.750.24">
    <property type="entry name" value="STAS domain"/>
    <property type="match status" value="1"/>
</dbReference>
<comment type="caution">
    <text evidence="1">The sequence shown here is derived from an EMBL/GenBank/DDBJ whole genome shotgun (WGS) entry which is preliminary data.</text>
</comment>
<dbReference type="AlphaFoldDB" id="A0A0A2WFH1"/>
<organism evidence="1 2">
    <name type="scientific">Lysobacter dokdonensis DS-58</name>
    <dbReference type="NCBI Taxonomy" id="1300345"/>
    <lineage>
        <taxon>Bacteria</taxon>
        <taxon>Pseudomonadati</taxon>
        <taxon>Pseudomonadota</taxon>
        <taxon>Gammaproteobacteria</taxon>
        <taxon>Lysobacterales</taxon>
        <taxon>Lysobacteraceae</taxon>
        <taxon>Noviluteimonas</taxon>
    </lineage>
</organism>
<protein>
    <recommendedName>
        <fullName evidence="3">STAS/SEC14 domain-containing protein</fullName>
    </recommendedName>
</protein>
<keyword evidence="2" id="KW-1185">Reference proteome</keyword>
<dbReference type="PATRIC" id="fig|1300345.3.peg.2194"/>
<evidence type="ECO:0000313" key="1">
    <source>
        <dbReference type="EMBL" id="KGQ18498.1"/>
    </source>
</evidence>
<dbReference type="SUPFAM" id="SSF52091">
    <property type="entry name" value="SpoIIaa-like"/>
    <property type="match status" value="1"/>
</dbReference>
<dbReference type="RefSeq" id="WP_036169752.1">
    <property type="nucleotide sequence ID" value="NZ_JRKJ01000018.1"/>
</dbReference>
<dbReference type="InterPro" id="IPR036513">
    <property type="entry name" value="STAS_dom_sf"/>
</dbReference>
<dbReference type="EMBL" id="JRKJ01000018">
    <property type="protein sequence ID" value="KGQ18498.1"/>
    <property type="molecule type" value="Genomic_DNA"/>
</dbReference>
<evidence type="ECO:0008006" key="3">
    <source>
        <dbReference type="Google" id="ProtNLM"/>
    </source>
</evidence>
<dbReference type="Proteomes" id="UP000030518">
    <property type="component" value="Unassembled WGS sequence"/>
</dbReference>